<feature type="transmembrane region" description="Helical" evidence="2">
    <location>
        <begin position="34"/>
        <end position="53"/>
    </location>
</feature>
<accession>A0A839AK97</accession>
<dbReference type="SUPFAM" id="SSF111369">
    <property type="entry name" value="HlyD-like secretion proteins"/>
    <property type="match status" value="2"/>
</dbReference>
<dbReference type="Proteomes" id="UP000541109">
    <property type="component" value="Unassembled WGS sequence"/>
</dbReference>
<dbReference type="RefSeq" id="WP_182168034.1">
    <property type="nucleotide sequence ID" value="NZ_JACFXV010000066.1"/>
</dbReference>
<dbReference type="Gene3D" id="2.40.420.20">
    <property type="match status" value="1"/>
</dbReference>
<keyword evidence="4" id="KW-1185">Reference proteome</keyword>
<gene>
    <name evidence="3" type="ORF">H2509_18925</name>
</gene>
<keyword evidence="2" id="KW-0812">Transmembrane</keyword>
<dbReference type="PANTHER" id="PTHR30469">
    <property type="entry name" value="MULTIDRUG RESISTANCE PROTEIN MDTA"/>
    <property type="match status" value="1"/>
</dbReference>
<dbReference type="Gene3D" id="2.40.30.170">
    <property type="match status" value="1"/>
</dbReference>
<comment type="caution">
    <text evidence="3">The sequence shown here is derived from an EMBL/GenBank/DDBJ whole genome shotgun (WGS) entry which is preliminary data.</text>
</comment>
<dbReference type="Gene3D" id="1.10.287.470">
    <property type="entry name" value="Helix hairpin bin"/>
    <property type="match status" value="1"/>
</dbReference>
<dbReference type="Gene3D" id="2.40.50.100">
    <property type="match status" value="1"/>
</dbReference>
<dbReference type="GO" id="GO:0015562">
    <property type="term" value="F:efflux transmembrane transporter activity"/>
    <property type="evidence" value="ECO:0007669"/>
    <property type="project" value="TreeGrafter"/>
</dbReference>
<proteinExistence type="predicted"/>
<evidence type="ECO:0000313" key="3">
    <source>
        <dbReference type="EMBL" id="MBA5779207.1"/>
    </source>
</evidence>
<dbReference type="AlphaFoldDB" id="A0A839AK97"/>
<dbReference type="EMBL" id="JACFXV010000066">
    <property type="protein sequence ID" value="MBA5779207.1"/>
    <property type="molecule type" value="Genomic_DNA"/>
</dbReference>
<reference evidence="3 4" key="1">
    <citation type="submission" date="2020-07" db="EMBL/GenBank/DDBJ databases">
        <title>Stappia sp., F7233, whole genome shotgun sequencing project.</title>
        <authorList>
            <person name="Jiang S."/>
            <person name="Liu Z.W."/>
            <person name="Du Z.J."/>
        </authorList>
    </citation>
    <scope>NUCLEOTIDE SEQUENCE [LARGE SCALE GENOMIC DNA]</scope>
    <source>
        <strain evidence="3 4">F7233</strain>
    </source>
</reference>
<feature type="coiled-coil region" evidence="1">
    <location>
        <begin position="145"/>
        <end position="193"/>
    </location>
</feature>
<evidence type="ECO:0000313" key="4">
    <source>
        <dbReference type="Proteomes" id="UP000541109"/>
    </source>
</evidence>
<protein>
    <submittedName>
        <fullName evidence="3">HlyD family efflux transporter periplasmic adaptor subunit</fullName>
    </submittedName>
</protein>
<dbReference type="PANTHER" id="PTHR30469:SF12">
    <property type="entry name" value="MULTIDRUG RESISTANCE PROTEIN MDTA"/>
    <property type="match status" value="1"/>
</dbReference>
<evidence type="ECO:0000256" key="1">
    <source>
        <dbReference type="SAM" id="Coils"/>
    </source>
</evidence>
<keyword evidence="2" id="KW-0472">Membrane</keyword>
<keyword evidence="1" id="KW-0175">Coiled coil</keyword>
<organism evidence="3 4">
    <name type="scientific">Stappia albiluteola</name>
    <dbReference type="NCBI Taxonomy" id="2758565"/>
    <lineage>
        <taxon>Bacteria</taxon>
        <taxon>Pseudomonadati</taxon>
        <taxon>Pseudomonadota</taxon>
        <taxon>Alphaproteobacteria</taxon>
        <taxon>Hyphomicrobiales</taxon>
        <taxon>Stappiaceae</taxon>
        <taxon>Stappia</taxon>
    </lineage>
</organism>
<name>A0A839AK97_9HYPH</name>
<keyword evidence="2" id="KW-1133">Transmembrane helix</keyword>
<evidence type="ECO:0000256" key="2">
    <source>
        <dbReference type="SAM" id="Phobius"/>
    </source>
</evidence>
<dbReference type="GO" id="GO:1990281">
    <property type="term" value="C:efflux pump complex"/>
    <property type="evidence" value="ECO:0007669"/>
    <property type="project" value="TreeGrafter"/>
</dbReference>
<sequence length="464" mass="50276">MLKSLEEAREENGRSLSPLRRRAGDARLTGRGVLVFKAALQTVIVAAILFGAYQGMRALILSKPEVPVRPPRETVYVVEKARVEVGDHAPMLRLYGEVVAGRAVDLRALVGGEVIAVNDSLKAGGTVDKGAELVRIDAFAYEGALLEARANLAEAKARLVEFQGEVAAERDNLARAREQLAFASRDLERAKSLLKSGAVTERTVEERDLLVSQRAQAVDQRGNALAVAEARVTQQRAVIERQQWRLSEAERNLADTVLKAPFDAIVRAQAAEIGRLVNVNDVVAVLYDRNDLEVRLTLSDSQYGRILAGEGAVIGRPVEVQWYIGGEPVIYEAEIVRVGAEVAVERGGVDVYARVKMVPGQTPLRPGAFVELHLADRTYRSAARIPEAALFGGDHVFVIEEGRTMKRDVRVLAFDDGHIIVSGDLKTGDIVMATRLAEAGEGIKVMDAAEALEAQRREAAGAGG</sequence>